<accession>A0A9N9SNN1</accession>
<dbReference type="GO" id="GO:0008194">
    <property type="term" value="F:UDP-glycosyltransferase activity"/>
    <property type="evidence" value="ECO:0007669"/>
    <property type="project" value="InterPro"/>
</dbReference>
<dbReference type="FunFam" id="3.40.50.2000:FF:000050">
    <property type="entry name" value="UDP-glucuronosyltransferase"/>
    <property type="match status" value="1"/>
</dbReference>
<keyword evidence="2" id="KW-0328">Glycosyltransferase</keyword>
<dbReference type="InterPro" id="IPR050271">
    <property type="entry name" value="UDP-glycosyltransferase"/>
</dbReference>
<comment type="similarity">
    <text evidence="1">Belongs to the UDP-glycosyltransferase family.</text>
</comment>
<dbReference type="PANTHER" id="PTHR48043">
    <property type="entry name" value="EG:EG0003.4 PROTEIN-RELATED"/>
    <property type="match status" value="1"/>
</dbReference>
<evidence type="ECO:0000256" key="1">
    <source>
        <dbReference type="ARBA" id="ARBA00009995"/>
    </source>
</evidence>
<keyword evidence="4" id="KW-1133">Transmembrane helix</keyword>
<keyword evidence="7" id="KW-1185">Reference proteome</keyword>
<dbReference type="Proteomes" id="UP001153737">
    <property type="component" value="Chromosome 8"/>
</dbReference>
<dbReference type="CDD" id="cd03784">
    <property type="entry name" value="GT1_Gtf-like"/>
    <property type="match status" value="1"/>
</dbReference>
<feature type="transmembrane region" description="Helical" evidence="4">
    <location>
        <begin position="471"/>
        <end position="493"/>
    </location>
</feature>
<evidence type="ECO:0000313" key="6">
    <source>
        <dbReference type="EMBL" id="CAG9824673.1"/>
    </source>
</evidence>
<gene>
    <name evidence="6" type="ORF">PHAECO_LOCUS11724</name>
</gene>
<feature type="chain" id="PRO_5040216122" description="UDP-glucuronosyltransferase" evidence="5">
    <location>
        <begin position="20"/>
        <end position="514"/>
    </location>
</feature>
<proteinExistence type="inferred from homology"/>
<dbReference type="OrthoDB" id="5835829at2759"/>
<organism evidence="6 7">
    <name type="scientific">Phaedon cochleariae</name>
    <name type="common">Mustard beetle</name>
    <dbReference type="NCBI Taxonomy" id="80249"/>
    <lineage>
        <taxon>Eukaryota</taxon>
        <taxon>Metazoa</taxon>
        <taxon>Ecdysozoa</taxon>
        <taxon>Arthropoda</taxon>
        <taxon>Hexapoda</taxon>
        <taxon>Insecta</taxon>
        <taxon>Pterygota</taxon>
        <taxon>Neoptera</taxon>
        <taxon>Endopterygota</taxon>
        <taxon>Coleoptera</taxon>
        <taxon>Polyphaga</taxon>
        <taxon>Cucujiformia</taxon>
        <taxon>Chrysomeloidea</taxon>
        <taxon>Chrysomelidae</taxon>
        <taxon>Chrysomelinae</taxon>
        <taxon>Chrysomelini</taxon>
        <taxon>Phaedon</taxon>
    </lineage>
</organism>
<evidence type="ECO:0000256" key="4">
    <source>
        <dbReference type="SAM" id="Phobius"/>
    </source>
</evidence>
<dbReference type="SUPFAM" id="SSF53756">
    <property type="entry name" value="UDP-Glycosyltransferase/glycogen phosphorylase"/>
    <property type="match status" value="1"/>
</dbReference>
<evidence type="ECO:0000256" key="2">
    <source>
        <dbReference type="ARBA" id="ARBA00022676"/>
    </source>
</evidence>
<protein>
    <recommendedName>
        <fullName evidence="8">UDP-glucuronosyltransferase</fullName>
    </recommendedName>
</protein>
<sequence>MQVLLIIFLGSSLSLGTDSARILGVFQIPAVSHQCVFQPIWKELSLRGHEVVVVTPNPLRNASLVNLTEIEVSETRQIFERHGFQFFMNKENYVHTKISKLFALNYDLSEAIFNNRDFLRIYNDTNAEFDLIITQSYISPIFYSLAARFQAPLIGVASMGGYIGTDFAMGNPHPPSLYSEMFLPYHGQMSIDERIKSTLYYLWAKYYLTFHAMPKSDAIARKYLGNDLPYIEDIERNMSLLFLTTNPILYSPRPTVPTIISLEQMHIKPVGVLPQTLQNFLDEAKEGVIYFSLGSNVKSVNIPEHVRNTLIEAFAELPYQVLWKFEADSLPNQPKNVMIRKLLPQQDVLAHPNVKVFLTQCGLQSIEEAVSRGVPMVGIPFIADQTMNIKRLQEFEVALGIDYLTMTKEEVKEKIIEVAENPKYRNNMKKLASLWVDQPMKSLDRAIWWIEYVLRHKGTKHLRSPTVDVSWIEYFMLDVIFIAVGIRLCIVYLEVKIFKYLWKLIFCWRKEKIN</sequence>
<keyword evidence="4" id="KW-0812">Transmembrane</keyword>
<evidence type="ECO:0000313" key="7">
    <source>
        <dbReference type="Proteomes" id="UP001153737"/>
    </source>
</evidence>
<name>A0A9N9SNN1_PHACE</name>
<feature type="signal peptide" evidence="5">
    <location>
        <begin position="1"/>
        <end position="19"/>
    </location>
</feature>
<dbReference type="AlphaFoldDB" id="A0A9N9SNN1"/>
<keyword evidence="5" id="KW-0732">Signal</keyword>
<evidence type="ECO:0008006" key="8">
    <source>
        <dbReference type="Google" id="ProtNLM"/>
    </source>
</evidence>
<keyword evidence="3" id="KW-0808">Transferase</keyword>
<dbReference type="PANTHER" id="PTHR48043:SF159">
    <property type="entry name" value="EG:EG0003.4 PROTEIN-RELATED"/>
    <property type="match status" value="1"/>
</dbReference>
<reference evidence="6" key="2">
    <citation type="submission" date="2022-10" db="EMBL/GenBank/DDBJ databases">
        <authorList>
            <consortium name="ENA_rothamsted_submissions"/>
            <consortium name="culmorum"/>
            <person name="King R."/>
        </authorList>
    </citation>
    <scope>NUCLEOTIDE SEQUENCE</scope>
</reference>
<dbReference type="EMBL" id="OU896714">
    <property type="protein sequence ID" value="CAG9824673.1"/>
    <property type="molecule type" value="Genomic_DNA"/>
</dbReference>
<dbReference type="Gene3D" id="3.40.50.2000">
    <property type="entry name" value="Glycogen Phosphorylase B"/>
    <property type="match status" value="2"/>
</dbReference>
<dbReference type="InterPro" id="IPR002213">
    <property type="entry name" value="UDP_glucos_trans"/>
</dbReference>
<evidence type="ECO:0000256" key="5">
    <source>
        <dbReference type="SAM" id="SignalP"/>
    </source>
</evidence>
<dbReference type="Pfam" id="PF00201">
    <property type="entry name" value="UDPGT"/>
    <property type="match status" value="1"/>
</dbReference>
<evidence type="ECO:0000256" key="3">
    <source>
        <dbReference type="ARBA" id="ARBA00022679"/>
    </source>
</evidence>
<reference evidence="6" key="1">
    <citation type="submission" date="2022-01" db="EMBL/GenBank/DDBJ databases">
        <authorList>
            <person name="King R."/>
        </authorList>
    </citation>
    <scope>NUCLEOTIDE SEQUENCE</scope>
</reference>
<keyword evidence="4" id="KW-0472">Membrane</keyword>